<comment type="caution">
    <text evidence="1">The sequence shown here is derived from an EMBL/GenBank/DDBJ whole genome shotgun (WGS) entry which is preliminary data.</text>
</comment>
<dbReference type="AlphaFoldDB" id="A0A8H6AAV8"/>
<accession>A0A8H6AAV8</accession>
<organism evidence="1 2">
    <name type="scientific">Petromyces alliaceus</name>
    <name type="common">Aspergillus alliaceus</name>
    <dbReference type="NCBI Taxonomy" id="209559"/>
    <lineage>
        <taxon>Eukaryota</taxon>
        <taxon>Fungi</taxon>
        <taxon>Dikarya</taxon>
        <taxon>Ascomycota</taxon>
        <taxon>Pezizomycotina</taxon>
        <taxon>Eurotiomycetes</taxon>
        <taxon>Eurotiomycetidae</taxon>
        <taxon>Eurotiales</taxon>
        <taxon>Aspergillaceae</taxon>
        <taxon>Aspergillus</taxon>
        <taxon>Aspergillus subgen. Circumdati</taxon>
    </lineage>
</organism>
<dbReference type="EMBL" id="SPNV01000053">
    <property type="protein sequence ID" value="KAF5863374.1"/>
    <property type="molecule type" value="Genomic_DNA"/>
</dbReference>
<sequence length="117" mass="12927">MSSFPTATALRSHGDDDSFIYRKFAGDRELKAGGMDGLRVTTRFRLNIPFGDAAFFDGENMFLVLVLRCRIVASGRAQEFNIEAEGPEVNMNTTVDWETADVQSDTNLNTGIDGNNQ</sequence>
<keyword evidence="2" id="KW-1185">Reference proteome</keyword>
<reference evidence="1 2" key="1">
    <citation type="submission" date="2019-04" db="EMBL/GenBank/DDBJ databases">
        <title>Aspergillus burnettii sp. nov., novel species from soil in southeast Queensland.</title>
        <authorList>
            <person name="Gilchrist C.L.M."/>
            <person name="Pitt J.I."/>
            <person name="Lange L."/>
            <person name="Lacey H.J."/>
            <person name="Vuong D."/>
            <person name="Midgley D.J."/>
            <person name="Greenfield P."/>
            <person name="Bradbury M."/>
            <person name="Lacey E."/>
            <person name="Busk P.K."/>
            <person name="Pilgaard B."/>
            <person name="Chooi Y.H."/>
            <person name="Piggott A.M."/>
        </authorList>
    </citation>
    <scope>NUCLEOTIDE SEQUENCE [LARGE SCALE GENOMIC DNA]</scope>
    <source>
        <strain evidence="1 2">FRR 5400</strain>
    </source>
</reference>
<evidence type="ECO:0000313" key="2">
    <source>
        <dbReference type="Proteomes" id="UP000541154"/>
    </source>
</evidence>
<gene>
    <name evidence="1" type="ORF">ETB97_010254</name>
</gene>
<proteinExistence type="predicted"/>
<name>A0A8H6AAV8_PETAA</name>
<evidence type="ECO:0000313" key="1">
    <source>
        <dbReference type="EMBL" id="KAF5863374.1"/>
    </source>
</evidence>
<dbReference type="Proteomes" id="UP000541154">
    <property type="component" value="Unassembled WGS sequence"/>
</dbReference>
<protein>
    <submittedName>
        <fullName evidence="1">Uncharacterized protein</fullName>
    </submittedName>
</protein>